<name>A0A285IWH6_9RHOB</name>
<dbReference type="RefSeq" id="WP_097146036.1">
    <property type="nucleotide sequence ID" value="NZ_OBEA01000004.1"/>
</dbReference>
<dbReference type="Pfam" id="PF02588">
    <property type="entry name" value="YitT_membrane"/>
    <property type="match status" value="1"/>
</dbReference>
<dbReference type="Proteomes" id="UP000231655">
    <property type="component" value="Unassembled WGS sequence"/>
</dbReference>
<evidence type="ECO:0000256" key="4">
    <source>
        <dbReference type="ARBA" id="ARBA00022989"/>
    </source>
</evidence>
<dbReference type="PANTHER" id="PTHR33545">
    <property type="entry name" value="UPF0750 MEMBRANE PROTEIN YITT-RELATED"/>
    <property type="match status" value="1"/>
</dbReference>
<gene>
    <name evidence="7" type="ORF">CVM39_19615</name>
    <name evidence="8" type="ORF">SAMN06297129_2292</name>
</gene>
<dbReference type="InterPro" id="IPR051461">
    <property type="entry name" value="UPF0750_membrane"/>
</dbReference>
<dbReference type="EMBL" id="OBEA01000004">
    <property type="protein sequence ID" value="SNY52399.1"/>
    <property type="molecule type" value="Genomic_DNA"/>
</dbReference>
<dbReference type="PANTHER" id="PTHR33545:SF5">
    <property type="entry name" value="UPF0750 MEMBRANE PROTEIN YITT"/>
    <property type="match status" value="1"/>
</dbReference>
<sequence>MSKTQTKDSQAQGHSPLADAQGLLFGTSMCGLGIVILTHLGLVTGQTAGLAVLLSYVTGWSFGLVFFLVNLPFYWLGYARMGLRFTIKTFIAVAMLSVLSKFLGTQVVFSELTPWVGAILFGFITGAGLLALFRHGASLGGIGILGLYLQEKTGFRAGWTQLSFDAGLFAVAFFVLPGTAFIWSLLGAVVVNFVIAINHRKDWYVAT</sequence>
<evidence type="ECO:0000256" key="2">
    <source>
        <dbReference type="ARBA" id="ARBA00022475"/>
    </source>
</evidence>
<dbReference type="GO" id="GO:0005886">
    <property type="term" value="C:plasma membrane"/>
    <property type="evidence" value="ECO:0007669"/>
    <property type="project" value="UniProtKB-SubCell"/>
</dbReference>
<dbReference type="Proteomes" id="UP000231702">
    <property type="component" value="Unassembled WGS sequence"/>
</dbReference>
<feature type="transmembrane region" description="Helical" evidence="6">
    <location>
        <begin position="21"/>
        <end position="42"/>
    </location>
</feature>
<feature type="transmembrane region" description="Helical" evidence="6">
    <location>
        <begin position="180"/>
        <end position="197"/>
    </location>
</feature>
<feature type="transmembrane region" description="Helical" evidence="6">
    <location>
        <begin position="48"/>
        <end position="77"/>
    </location>
</feature>
<accession>A0A285IWH6</accession>
<reference evidence="7 10" key="2">
    <citation type="journal article" date="2018" name="Int. J. Syst. Evol. Microbiol.">
        <title>Pseudooceanicola lipolyticus sp. nov., a marine alphaproteobacterium, reclassification of Oceanicola flagellatus as Pseudooceanicola flagellatus comb. nov. and emended description of the genus Pseudooceanicola.</title>
        <authorList>
            <person name="Huang M.-M."/>
            <person name="Guo L.-L."/>
            <person name="Wu Y.-H."/>
            <person name="Lai Q.-L."/>
            <person name="Shao Z.-Z."/>
            <person name="Wang C.-S."/>
            <person name="Wu M."/>
            <person name="Xu X.-W."/>
        </authorList>
    </citation>
    <scope>NUCLEOTIDE SEQUENCE [LARGE SCALE GENOMIC DNA]</scope>
    <source>
        <strain evidence="7 10">Ar-45</strain>
    </source>
</reference>
<evidence type="ECO:0000313" key="7">
    <source>
        <dbReference type="EMBL" id="PJE25909.1"/>
    </source>
</evidence>
<proteinExistence type="predicted"/>
<evidence type="ECO:0000256" key="1">
    <source>
        <dbReference type="ARBA" id="ARBA00004651"/>
    </source>
</evidence>
<keyword evidence="2" id="KW-1003">Cell membrane</keyword>
<dbReference type="OrthoDB" id="3296441at2"/>
<feature type="transmembrane region" description="Helical" evidence="6">
    <location>
        <begin position="89"/>
        <end position="109"/>
    </location>
</feature>
<dbReference type="AlphaFoldDB" id="A0A285IWH6"/>
<organism evidence="8 9">
    <name type="scientific">Pseudooceanicola antarcticus</name>
    <dbReference type="NCBI Taxonomy" id="1247613"/>
    <lineage>
        <taxon>Bacteria</taxon>
        <taxon>Pseudomonadati</taxon>
        <taxon>Pseudomonadota</taxon>
        <taxon>Alphaproteobacteria</taxon>
        <taxon>Rhodobacterales</taxon>
        <taxon>Paracoccaceae</taxon>
        <taxon>Pseudooceanicola</taxon>
    </lineage>
</organism>
<protein>
    <submittedName>
        <fullName evidence="8">Uncharacterized 5xTM membrane BCR, YitT family COG1284</fullName>
    </submittedName>
    <submittedName>
        <fullName evidence="7">YitT family protein</fullName>
    </submittedName>
</protein>
<evidence type="ECO:0000256" key="6">
    <source>
        <dbReference type="SAM" id="Phobius"/>
    </source>
</evidence>
<reference evidence="8 9" key="1">
    <citation type="submission" date="2017-09" db="EMBL/GenBank/DDBJ databases">
        <authorList>
            <person name="Ehlers B."/>
            <person name="Leendertz F.H."/>
        </authorList>
    </citation>
    <scope>NUCLEOTIDE SEQUENCE [LARGE SCALE GENOMIC DNA]</scope>
    <source>
        <strain evidence="8 9">CGMCC 1.12662</strain>
    </source>
</reference>
<dbReference type="InterPro" id="IPR003740">
    <property type="entry name" value="YitT"/>
</dbReference>
<keyword evidence="3 6" id="KW-0812">Transmembrane</keyword>
<evidence type="ECO:0000313" key="10">
    <source>
        <dbReference type="Proteomes" id="UP000231702"/>
    </source>
</evidence>
<keyword evidence="5 6" id="KW-0472">Membrane</keyword>
<evidence type="ECO:0000256" key="3">
    <source>
        <dbReference type="ARBA" id="ARBA00022692"/>
    </source>
</evidence>
<dbReference type="EMBL" id="PGTD01000023">
    <property type="protein sequence ID" value="PJE25909.1"/>
    <property type="molecule type" value="Genomic_DNA"/>
</dbReference>
<evidence type="ECO:0000313" key="9">
    <source>
        <dbReference type="Proteomes" id="UP000231655"/>
    </source>
</evidence>
<keyword evidence="4 6" id="KW-1133">Transmembrane helix</keyword>
<evidence type="ECO:0000313" key="8">
    <source>
        <dbReference type="EMBL" id="SNY52399.1"/>
    </source>
</evidence>
<comment type="subcellular location">
    <subcellularLocation>
        <location evidence="1">Cell membrane</location>
        <topology evidence="1">Multi-pass membrane protein</topology>
    </subcellularLocation>
</comment>
<feature type="transmembrane region" description="Helical" evidence="6">
    <location>
        <begin position="115"/>
        <end position="133"/>
    </location>
</feature>
<evidence type="ECO:0000256" key="5">
    <source>
        <dbReference type="ARBA" id="ARBA00023136"/>
    </source>
</evidence>
<keyword evidence="10" id="KW-1185">Reference proteome</keyword>